<dbReference type="GO" id="GO:0009401">
    <property type="term" value="P:phosphoenolpyruvate-dependent sugar phosphotransferase system"/>
    <property type="evidence" value="ECO:0007669"/>
    <property type="project" value="UniProtKB-KW"/>
</dbReference>
<evidence type="ECO:0000256" key="3">
    <source>
        <dbReference type="ARBA" id="ARBA00004496"/>
    </source>
</evidence>
<comment type="similarity">
    <text evidence="4 16">Belongs to the PEP-utilizing enzyme family.</text>
</comment>
<dbReference type="InterPro" id="IPR050499">
    <property type="entry name" value="PEP-utilizing_PTS_enzyme"/>
</dbReference>
<feature type="binding site" evidence="19">
    <location>
        <position position="466"/>
    </location>
    <ligand>
        <name>Mg(2+)</name>
        <dbReference type="ChEBI" id="CHEBI:18420"/>
    </ligand>
</feature>
<feature type="binding site" evidence="18">
    <location>
        <begin position="465"/>
        <end position="466"/>
    </location>
    <ligand>
        <name>phosphoenolpyruvate</name>
        <dbReference type="ChEBI" id="CHEBI:58702"/>
    </ligand>
</feature>
<dbReference type="InterPro" id="IPR008279">
    <property type="entry name" value="PEP-util_enz_mobile_dom"/>
</dbReference>
<feature type="domain" description="Phosphotransferase system enzyme I N-terminal" evidence="22">
    <location>
        <begin position="14"/>
        <end position="137"/>
    </location>
</feature>
<feature type="active site" description="Proton donor" evidence="17">
    <location>
        <position position="513"/>
    </location>
</feature>
<comment type="subcellular location">
    <subcellularLocation>
        <location evidence="3 16">Cytoplasm</location>
    </subcellularLocation>
</comment>
<evidence type="ECO:0000256" key="18">
    <source>
        <dbReference type="PIRSR" id="PIRSR000732-2"/>
    </source>
</evidence>
<dbReference type="InterPro" id="IPR040442">
    <property type="entry name" value="Pyrv_kinase-like_dom_sf"/>
</dbReference>
<evidence type="ECO:0000256" key="5">
    <source>
        <dbReference type="ARBA" id="ARBA00012232"/>
    </source>
</evidence>
<dbReference type="EMBL" id="JAFGIX010000090">
    <property type="protein sequence ID" value="MBN1574849.1"/>
    <property type="molecule type" value="Genomic_DNA"/>
</dbReference>
<evidence type="ECO:0000256" key="15">
    <source>
        <dbReference type="ARBA" id="ARBA00033235"/>
    </source>
</evidence>
<reference evidence="23" key="1">
    <citation type="journal article" date="2021" name="Environ. Microbiol.">
        <title>Genomic characterization of three novel Desulfobacterota classes expand the metabolic and phylogenetic diversity of the phylum.</title>
        <authorList>
            <person name="Murphy C.L."/>
            <person name="Biggerstaff J."/>
            <person name="Eichhorn A."/>
            <person name="Ewing E."/>
            <person name="Shahan R."/>
            <person name="Soriano D."/>
            <person name="Stewart S."/>
            <person name="VanMol K."/>
            <person name="Walker R."/>
            <person name="Walters P."/>
            <person name="Elshahed M.S."/>
            <person name="Youssef N.H."/>
        </authorList>
    </citation>
    <scope>NUCLEOTIDE SEQUENCE</scope>
    <source>
        <strain evidence="23">Zod_Metabat.24</strain>
    </source>
</reference>
<feature type="binding site" evidence="18">
    <location>
        <position position="476"/>
    </location>
    <ligand>
        <name>phosphoenolpyruvate</name>
        <dbReference type="ChEBI" id="CHEBI:58702"/>
    </ligand>
</feature>
<dbReference type="PANTHER" id="PTHR46244">
    <property type="entry name" value="PHOSPHOENOLPYRUVATE-PROTEIN PHOSPHOTRANSFERASE"/>
    <property type="match status" value="1"/>
</dbReference>
<dbReference type="InterPro" id="IPR024692">
    <property type="entry name" value="PTS_EI"/>
</dbReference>
<protein>
    <recommendedName>
        <fullName evidence="6 16">Phosphoenolpyruvate-protein phosphotransferase</fullName>
        <ecNumber evidence="5 16">2.7.3.9</ecNumber>
    </recommendedName>
    <alternativeName>
        <fullName evidence="15 16">Phosphotransferase system, enzyme I</fullName>
    </alternativeName>
</protein>
<dbReference type="GO" id="GO:0046872">
    <property type="term" value="F:metal ion binding"/>
    <property type="evidence" value="ECO:0007669"/>
    <property type="project" value="UniProtKB-KW"/>
</dbReference>
<comment type="function">
    <text evidence="16">General (non sugar-specific) component of the phosphoenolpyruvate-dependent sugar phosphotransferase system (sugar PTS). This major carbohydrate active-transport system catalyzes the phosphorylation of incoming sugar substrates concomitantly with their translocation across the cell membrane. Enzyme I transfers the phosphoryl group from phosphoenolpyruvate (PEP) to the phosphoryl carrier protein (HPr).</text>
</comment>
<dbReference type="InterPro" id="IPR015813">
    <property type="entry name" value="Pyrv/PenolPyrv_kinase-like_dom"/>
</dbReference>
<feature type="active site" description="Tele-phosphohistidine intermediate" evidence="17">
    <location>
        <position position="200"/>
    </location>
</feature>
<keyword evidence="10 16" id="KW-0808">Transferase</keyword>
<dbReference type="Gene3D" id="3.50.30.10">
    <property type="entry name" value="Phosphohistidine domain"/>
    <property type="match status" value="1"/>
</dbReference>
<keyword evidence="9 16" id="KW-0762">Sugar transport</keyword>
<dbReference type="InterPro" id="IPR006318">
    <property type="entry name" value="PTS_EI-like"/>
</dbReference>
<evidence type="ECO:0000256" key="9">
    <source>
        <dbReference type="ARBA" id="ARBA00022597"/>
    </source>
</evidence>
<dbReference type="GO" id="GO:0016301">
    <property type="term" value="F:kinase activity"/>
    <property type="evidence" value="ECO:0007669"/>
    <property type="project" value="UniProtKB-KW"/>
</dbReference>
<dbReference type="Gene3D" id="1.10.274.10">
    <property type="entry name" value="PtsI, HPr-binding domain"/>
    <property type="match status" value="1"/>
</dbReference>
<gene>
    <name evidence="23" type="primary">ptsP</name>
    <name evidence="23" type="ORF">JW984_16760</name>
</gene>
<feature type="domain" description="PEP-utilising enzyme mobile" evidence="20">
    <location>
        <begin position="163"/>
        <end position="236"/>
    </location>
</feature>
<dbReference type="NCBIfam" id="TIGR01417">
    <property type="entry name" value="PTS_I_fam"/>
    <property type="match status" value="1"/>
</dbReference>
<dbReference type="SUPFAM" id="SSF52009">
    <property type="entry name" value="Phosphohistidine domain"/>
    <property type="match status" value="1"/>
</dbReference>
<keyword evidence="12 16" id="KW-0479">Metal-binding</keyword>
<keyword evidence="8 16" id="KW-0963">Cytoplasm</keyword>
<feature type="binding site" evidence="18">
    <location>
        <position position="307"/>
    </location>
    <ligand>
        <name>phosphoenolpyruvate</name>
        <dbReference type="ChEBI" id="CHEBI:58702"/>
    </ligand>
</feature>
<dbReference type="InterPro" id="IPR008731">
    <property type="entry name" value="PTS_EIN"/>
</dbReference>
<evidence type="ECO:0000256" key="12">
    <source>
        <dbReference type="ARBA" id="ARBA00022723"/>
    </source>
</evidence>
<dbReference type="Pfam" id="PF00391">
    <property type="entry name" value="PEP-utilizers"/>
    <property type="match status" value="1"/>
</dbReference>
<evidence type="ECO:0000313" key="24">
    <source>
        <dbReference type="Proteomes" id="UP000809273"/>
    </source>
</evidence>
<organism evidence="23 24">
    <name type="scientific">Candidatus Zymogenus saltonus</name>
    <dbReference type="NCBI Taxonomy" id="2844893"/>
    <lineage>
        <taxon>Bacteria</taxon>
        <taxon>Deltaproteobacteria</taxon>
        <taxon>Candidatus Zymogenia</taxon>
        <taxon>Candidatus Zymogeniales</taxon>
        <taxon>Candidatus Zymogenaceae</taxon>
        <taxon>Candidatus Zymogenus</taxon>
    </lineage>
</organism>
<evidence type="ECO:0000256" key="6">
    <source>
        <dbReference type="ARBA" id="ARBA00016544"/>
    </source>
</evidence>
<evidence type="ECO:0000256" key="4">
    <source>
        <dbReference type="ARBA" id="ARBA00007837"/>
    </source>
</evidence>
<proteinExistence type="inferred from homology"/>
<dbReference type="GO" id="GO:0005737">
    <property type="term" value="C:cytoplasm"/>
    <property type="evidence" value="ECO:0007669"/>
    <property type="project" value="UniProtKB-SubCell"/>
</dbReference>
<name>A0A9D8PQ69_9DELT</name>
<evidence type="ECO:0000259" key="20">
    <source>
        <dbReference type="Pfam" id="PF00391"/>
    </source>
</evidence>
<dbReference type="PROSITE" id="PS00742">
    <property type="entry name" value="PEP_ENZYMES_2"/>
    <property type="match status" value="1"/>
</dbReference>
<keyword evidence="7 16" id="KW-0813">Transport</keyword>
<comment type="cofactor">
    <cofactor evidence="2 16 19">
        <name>Mg(2+)</name>
        <dbReference type="ChEBI" id="CHEBI:18420"/>
    </cofactor>
</comment>
<dbReference type="InterPro" id="IPR000121">
    <property type="entry name" value="PEP_util_C"/>
</dbReference>
<dbReference type="PANTHER" id="PTHR46244:SF6">
    <property type="entry name" value="PHOSPHOENOLPYRUVATE-PROTEIN PHOSPHOTRANSFERASE"/>
    <property type="match status" value="1"/>
</dbReference>
<dbReference type="SUPFAM" id="SSF51621">
    <property type="entry name" value="Phosphoenolpyruvate/pyruvate domain"/>
    <property type="match status" value="1"/>
</dbReference>
<comment type="caution">
    <text evidence="23">The sequence shown here is derived from an EMBL/GenBank/DDBJ whole genome shotgun (WGS) entry which is preliminary data.</text>
</comment>
<evidence type="ECO:0000256" key="2">
    <source>
        <dbReference type="ARBA" id="ARBA00001946"/>
    </source>
</evidence>
<dbReference type="PRINTS" id="PR01736">
    <property type="entry name" value="PHPHTRNFRASE"/>
</dbReference>
<feature type="domain" description="PEP-utilising enzyme C-terminal" evidence="21">
    <location>
        <begin position="267"/>
        <end position="551"/>
    </location>
</feature>
<dbReference type="InterPro" id="IPR023151">
    <property type="entry name" value="PEP_util_CS"/>
</dbReference>
<evidence type="ECO:0000259" key="22">
    <source>
        <dbReference type="Pfam" id="PF05524"/>
    </source>
</evidence>
<accession>A0A9D8PQ69</accession>
<evidence type="ECO:0000256" key="1">
    <source>
        <dbReference type="ARBA" id="ARBA00000683"/>
    </source>
</evidence>
<evidence type="ECO:0000256" key="7">
    <source>
        <dbReference type="ARBA" id="ARBA00022448"/>
    </source>
</evidence>
<dbReference type="AlphaFoldDB" id="A0A9D8PQ69"/>
<dbReference type="EC" id="2.7.3.9" evidence="5 16"/>
<evidence type="ECO:0000256" key="19">
    <source>
        <dbReference type="PIRSR" id="PIRSR000732-3"/>
    </source>
</evidence>
<dbReference type="Pfam" id="PF05524">
    <property type="entry name" value="PEP-utilisers_N"/>
    <property type="match status" value="1"/>
</dbReference>
<evidence type="ECO:0000313" key="23">
    <source>
        <dbReference type="EMBL" id="MBN1574849.1"/>
    </source>
</evidence>
<keyword evidence="13 16" id="KW-0418">Kinase</keyword>
<feature type="binding site" evidence="19">
    <location>
        <position position="442"/>
    </location>
    <ligand>
        <name>Mg(2+)</name>
        <dbReference type="ChEBI" id="CHEBI:18420"/>
    </ligand>
</feature>
<comment type="catalytic activity">
    <reaction evidence="1 16">
        <text>L-histidyl-[protein] + phosphoenolpyruvate = N(pros)-phospho-L-histidyl-[protein] + pyruvate</text>
        <dbReference type="Rhea" id="RHEA:23880"/>
        <dbReference type="Rhea" id="RHEA-COMP:9745"/>
        <dbReference type="Rhea" id="RHEA-COMP:9746"/>
        <dbReference type="ChEBI" id="CHEBI:15361"/>
        <dbReference type="ChEBI" id="CHEBI:29979"/>
        <dbReference type="ChEBI" id="CHEBI:58702"/>
        <dbReference type="ChEBI" id="CHEBI:64837"/>
        <dbReference type="EC" id="2.7.3.9"/>
    </reaction>
</comment>
<dbReference type="PIRSF" id="PIRSF000732">
    <property type="entry name" value="PTS_enzyme_I"/>
    <property type="match status" value="1"/>
</dbReference>
<dbReference type="InterPro" id="IPR036618">
    <property type="entry name" value="PtsI_HPr-bd_sf"/>
</dbReference>
<dbReference type="InterPro" id="IPR018274">
    <property type="entry name" value="PEP_util_AS"/>
</dbReference>
<dbReference type="Pfam" id="PF02896">
    <property type="entry name" value="PEP-utilizers_C"/>
    <property type="match status" value="1"/>
</dbReference>
<dbReference type="GO" id="GO:0008965">
    <property type="term" value="F:phosphoenolpyruvate-protein phosphotransferase activity"/>
    <property type="evidence" value="ECO:0007669"/>
    <property type="project" value="UniProtKB-EC"/>
</dbReference>
<evidence type="ECO:0000259" key="21">
    <source>
        <dbReference type="Pfam" id="PF02896"/>
    </source>
</evidence>
<keyword evidence="11 16" id="KW-0598">Phosphotransferase system</keyword>
<evidence type="ECO:0000256" key="8">
    <source>
        <dbReference type="ARBA" id="ARBA00022490"/>
    </source>
</evidence>
<dbReference type="PROSITE" id="PS00370">
    <property type="entry name" value="PEP_ENZYMES_PHOS_SITE"/>
    <property type="match status" value="1"/>
</dbReference>
<evidence type="ECO:0000256" key="16">
    <source>
        <dbReference type="PIRNR" id="PIRNR000732"/>
    </source>
</evidence>
<dbReference type="InterPro" id="IPR036637">
    <property type="entry name" value="Phosphohistidine_dom_sf"/>
</dbReference>
<sequence>MTIKRKKAKDVRISGIGVSSGIAIGKVYHLDRTKVKYTPRFIRGEKVKDEILRFNQAVKKSENQLDEAKGKIPPEKFQEFKHIIEAHLLILKDRMLNDETIKTIKTRHINSEWALKIVHEKLNKSFEAIDDEYLAGRASDIDYVVERIMRNLTGKDQECLSGIDEDVIVVAHDLSPADTAQIDRSVIKGFVTDIGGRTSHTAIMARSLEIPAVVGLEEVSQSVNSGDCIIVNGSGGEVIINPSPSVVKQYEKKLEKYLDEERELLFLKDLSPVTTDGHEIRLMANIEMPHELESIEEHGAQGIGLYRTEFIYLNRRKLPTEDEHFEVYKTVVEWMRPEITTIRTFDLGGDRFLSQLELAKEMNPAMGLRAIRFCLKEVEIFKDQLKAILRASNFGPVRVMFPMISGMEEIRRTKEILEEAKGELRSRGVPFDEGIKIGMMMEVPSAMAIADFLAEEVDFFSIGTNDLIQYSLAIDRVNEHVNYLYEPLHPAVLRMIKGVVKSAHVSGITIGMCGEMAGEPLYLPILVGMGLDELSMNALSILRVKKILRSVSYKDCREIAKNVLTFSTAKEIDKYVLEEMRRLFPDDFGETKPSG</sequence>
<dbReference type="Proteomes" id="UP000809273">
    <property type="component" value="Unassembled WGS sequence"/>
</dbReference>
<evidence type="ECO:0000256" key="11">
    <source>
        <dbReference type="ARBA" id="ARBA00022683"/>
    </source>
</evidence>
<keyword evidence="14 16" id="KW-0460">Magnesium</keyword>
<reference evidence="23" key="2">
    <citation type="submission" date="2021-01" db="EMBL/GenBank/DDBJ databases">
        <authorList>
            <person name="Hahn C.R."/>
            <person name="Youssef N.H."/>
            <person name="Elshahed M."/>
        </authorList>
    </citation>
    <scope>NUCLEOTIDE SEQUENCE</scope>
    <source>
        <strain evidence="23">Zod_Metabat.24</strain>
    </source>
</reference>
<dbReference type="Gene3D" id="3.20.20.60">
    <property type="entry name" value="Phosphoenolpyruvate-binding domains"/>
    <property type="match status" value="1"/>
</dbReference>
<evidence type="ECO:0000256" key="10">
    <source>
        <dbReference type="ARBA" id="ARBA00022679"/>
    </source>
</evidence>
<dbReference type="SUPFAM" id="SSF47831">
    <property type="entry name" value="Enzyme I of the PEP:sugar phosphotransferase system HPr-binding (sub)domain"/>
    <property type="match status" value="1"/>
</dbReference>
<evidence type="ECO:0000256" key="14">
    <source>
        <dbReference type="ARBA" id="ARBA00022842"/>
    </source>
</evidence>
<feature type="binding site" evidence="18">
    <location>
        <position position="343"/>
    </location>
    <ligand>
        <name>phosphoenolpyruvate</name>
        <dbReference type="ChEBI" id="CHEBI:58702"/>
    </ligand>
</feature>
<evidence type="ECO:0000256" key="13">
    <source>
        <dbReference type="ARBA" id="ARBA00022777"/>
    </source>
</evidence>
<evidence type="ECO:0000256" key="17">
    <source>
        <dbReference type="PIRSR" id="PIRSR000732-1"/>
    </source>
</evidence>